<sequence length="402" mass="44225">MTATAEESAELTRVSLTEIVIPVRNEEKALARNVHRLRDYLVRNFPYPFVITIAESGSADRTREIGEELARQLAEVRFVSFDSRGRGLALRHVWGTSRADVVSYMDADLSIDLDGFLPLIAPLASGHSDFAIGTRHARGSSVQRSLLRATLSRTYNLILRVVLGVRFSDAQCGFKAGRREVVQAILPTVQDDKWFFDTELLCAVQRQGLRIHEVPVDCLDDPDTTVAIGRTVVDMLRGVARVTGRRMRGAFGTPLPSHLQRLGVPVAPARRFLRFAMVGTASGLLHVLFYLLFTTVMPTLAANALGLFLATVLNTAANRRITFGVRGRQDVLRHQAKGFVAFLLGLACTSTALLAAGPGSGRTVELTVLLAGDVLASLVRFALLRHWVFRPSRGRDDKEADR</sequence>
<feature type="transmembrane region" description="Helical" evidence="5">
    <location>
        <begin position="368"/>
        <end position="388"/>
    </location>
</feature>
<keyword evidence="8" id="KW-0808">Transferase</keyword>
<dbReference type="EC" id="2.4.-.-" evidence="8"/>
<dbReference type="RefSeq" id="WP_350725505.1">
    <property type="nucleotide sequence ID" value="NZ_JBEPCO010000071.1"/>
</dbReference>
<keyword evidence="2 5" id="KW-0812">Transmembrane</keyword>
<keyword evidence="4 5" id="KW-0472">Membrane</keyword>
<dbReference type="Gene3D" id="3.90.550.10">
    <property type="entry name" value="Spore Coat Polysaccharide Biosynthesis Protein SpsA, Chain A"/>
    <property type="match status" value="1"/>
</dbReference>
<keyword evidence="8" id="KW-0328">Glycosyltransferase</keyword>
<evidence type="ECO:0000256" key="2">
    <source>
        <dbReference type="ARBA" id="ARBA00022692"/>
    </source>
</evidence>
<reference evidence="8 9" key="1">
    <citation type="submission" date="2024-06" db="EMBL/GenBank/DDBJ databases">
        <title>The Natural Products Discovery Center: Release of the First 8490 Sequenced Strains for Exploring Actinobacteria Biosynthetic Diversity.</title>
        <authorList>
            <person name="Kalkreuter E."/>
            <person name="Kautsar S.A."/>
            <person name="Yang D."/>
            <person name="Bader C.D."/>
            <person name="Teijaro C.N."/>
            <person name="Fluegel L."/>
            <person name="Davis C.M."/>
            <person name="Simpson J.R."/>
            <person name="Lauterbach L."/>
            <person name="Steele A.D."/>
            <person name="Gui C."/>
            <person name="Meng S."/>
            <person name="Li G."/>
            <person name="Viehrig K."/>
            <person name="Ye F."/>
            <person name="Su P."/>
            <person name="Kiefer A.F."/>
            <person name="Nichols A."/>
            <person name="Cepeda A.J."/>
            <person name="Yan W."/>
            <person name="Fan B."/>
            <person name="Jiang Y."/>
            <person name="Adhikari A."/>
            <person name="Zheng C.-J."/>
            <person name="Schuster L."/>
            <person name="Cowan T.M."/>
            <person name="Smanski M.J."/>
            <person name="Chevrette M.G."/>
            <person name="De Carvalho L.P.S."/>
            <person name="Shen B."/>
        </authorList>
    </citation>
    <scope>NUCLEOTIDE SEQUENCE [LARGE SCALE GENOMIC DNA]</scope>
    <source>
        <strain evidence="8 9">NPDC000632</strain>
    </source>
</reference>
<evidence type="ECO:0000259" key="6">
    <source>
        <dbReference type="Pfam" id="PF00535"/>
    </source>
</evidence>
<comment type="caution">
    <text evidence="8">The sequence shown here is derived from an EMBL/GenBank/DDBJ whole genome shotgun (WGS) entry which is preliminary data.</text>
</comment>
<evidence type="ECO:0000256" key="1">
    <source>
        <dbReference type="ARBA" id="ARBA00004141"/>
    </source>
</evidence>
<evidence type="ECO:0000313" key="9">
    <source>
        <dbReference type="Proteomes" id="UP001490330"/>
    </source>
</evidence>
<protein>
    <submittedName>
        <fullName evidence="8">Glycosyltransferase</fullName>
        <ecNumber evidence="8">2.4.-.-</ecNumber>
    </submittedName>
</protein>
<evidence type="ECO:0000256" key="5">
    <source>
        <dbReference type="SAM" id="Phobius"/>
    </source>
</evidence>
<organism evidence="8 9">
    <name type="scientific">Streptomyces flaveolus</name>
    <dbReference type="NCBI Taxonomy" id="67297"/>
    <lineage>
        <taxon>Bacteria</taxon>
        <taxon>Bacillati</taxon>
        <taxon>Actinomycetota</taxon>
        <taxon>Actinomycetes</taxon>
        <taxon>Kitasatosporales</taxon>
        <taxon>Streptomycetaceae</taxon>
        <taxon>Streptomyces</taxon>
    </lineage>
</organism>
<feature type="transmembrane region" description="Helical" evidence="5">
    <location>
        <begin position="299"/>
        <end position="317"/>
    </location>
</feature>
<dbReference type="PANTHER" id="PTHR10859:SF91">
    <property type="entry name" value="DOLICHYL-PHOSPHATE BETA-GLUCOSYLTRANSFERASE"/>
    <property type="match status" value="1"/>
</dbReference>
<proteinExistence type="predicted"/>
<dbReference type="Pfam" id="PF00535">
    <property type="entry name" value="Glycos_transf_2"/>
    <property type="match status" value="1"/>
</dbReference>
<dbReference type="InterPro" id="IPR007267">
    <property type="entry name" value="GtrA_DPMS_TM"/>
</dbReference>
<feature type="domain" description="GtrA/DPMS transmembrane" evidence="7">
    <location>
        <begin position="274"/>
        <end position="389"/>
    </location>
</feature>
<dbReference type="PANTHER" id="PTHR10859">
    <property type="entry name" value="GLYCOSYL TRANSFERASE"/>
    <property type="match status" value="1"/>
</dbReference>
<feature type="transmembrane region" description="Helical" evidence="5">
    <location>
        <begin position="338"/>
        <end position="356"/>
    </location>
</feature>
<evidence type="ECO:0000256" key="4">
    <source>
        <dbReference type="ARBA" id="ARBA00023136"/>
    </source>
</evidence>
<dbReference type="SUPFAM" id="SSF53448">
    <property type="entry name" value="Nucleotide-diphospho-sugar transferases"/>
    <property type="match status" value="1"/>
</dbReference>
<evidence type="ECO:0000256" key="3">
    <source>
        <dbReference type="ARBA" id="ARBA00022989"/>
    </source>
</evidence>
<keyword evidence="3 5" id="KW-1133">Transmembrane helix</keyword>
<feature type="domain" description="Glycosyltransferase 2-like" evidence="6">
    <location>
        <begin position="19"/>
        <end position="185"/>
    </location>
</feature>
<keyword evidence="9" id="KW-1185">Reference proteome</keyword>
<evidence type="ECO:0000259" key="7">
    <source>
        <dbReference type="Pfam" id="PF04138"/>
    </source>
</evidence>
<evidence type="ECO:0000313" key="8">
    <source>
        <dbReference type="EMBL" id="MER6908738.1"/>
    </source>
</evidence>
<name>A0ABV1VQH3_9ACTN</name>
<feature type="transmembrane region" description="Helical" evidence="5">
    <location>
        <begin position="272"/>
        <end position="293"/>
    </location>
</feature>
<gene>
    <name evidence="8" type="ORF">ABT322_34425</name>
</gene>
<dbReference type="Pfam" id="PF04138">
    <property type="entry name" value="GtrA_DPMS_TM"/>
    <property type="match status" value="1"/>
</dbReference>
<dbReference type="Proteomes" id="UP001490330">
    <property type="component" value="Unassembled WGS sequence"/>
</dbReference>
<dbReference type="InterPro" id="IPR029044">
    <property type="entry name" value="Nucleotide-diphossugar_trans"/>
</dbReference>
<dbReference type="GO" id="GO:0016757">
    <property type="term" value="F:glycosyltransferase activity"/>
    <property type="evidence" value="ECO:0007669"/>
    <property type="project" value="UniProtKB-KW"/>
</dbReference>
<accession>A0ABV1VQH3</accession>
<comment type="subcellular location">
    <subcellularLocation>
        <location evidence="1">Membrane</location>
        <topology evidence="1">Multi-pass membrane protein</topology>
    </subcellularLocation>
</comment>
<dbReference type="EMBL" id="JBEPCV010000050">
    <property type="protein sequence ID" value="MER6908738.1"/>
    <property type="molecule type" value="Genomic_DNA"/>
</dbReference>
<dbReference type="InterPro" id="IPR001173">
    <property type="entry name" value="Glyco_trans_2-like"/>
</dbReference>